<dbReference type="Gene3D" id="3.10.580.10">
    <property type="entry name" value="CBS-domain"/>
    <property type="match status" value="1"/>
</dbReference>
<dbReference type="InterPro" id="IPR045095">
    <property type="entry name" value="ACDP"/>
</dbReference>
<gene>
    <name evidence="1" type="primary">CBSDUF6</name>
    <name evidence="1" type="ORF">CFP56_021305</name>
</gene>
<dbReference type="AlphaFoldDB" id="A0AAW0KDC4"/>
<dbReference type="GO" id="GO:0010960">
    <property type="term" value="P:magnesium ion homeostasis"/>
    <property type="evidence" value="ECO:0007669"/>
    <property type="project" value="InterPro"/>
</dbReference>
<dbReference type="PANTHER" id="PTHR12064:SF36">
    <property type="entry name" value="DOMAIN-CONTAINING PROTEIN, PUTATIVE, EXPRESSED-RELATED"/>
    <property type="match status" value="1"/>
</dbReference>
<accession>A0AAW0KDC4</accession>
<proteinExistence type="predicted"/>
<reference evidence="1 2" key="1">
    <citation type="journal article" date="2018" name="Sci. Data">
        <title>The draft genome sequence of cork oak.</title>
        <authorList>
            <person name="Ramos A.M."/>
            <person name="Usie A."/>
            <person name="Barbosa P."/>
            <person name="Barros P.M."/>
            <person name="Capote T."/>
            <person name="Chaves I."/>
            <person name="Simoes F."/>
            <person name="Abreu I."/>
            <person name="Carrasquinho I."/>
            <person name="Faro C."/>
            <person name="Guimaraes J.B."/>
            <person name="Mendonca D."/>
            <person name="Nobrega F."/>
            <person name="Rodrigues L."/>
            <person name="Saibo N.J.M."/>
            <person name="Varela M.C."/>
            <person name="Egas C."/>
            <person name="Matos J."/>
            <person name="Miguel C.M."/>
            <person name="Oliveira M.M."/>
            <person name="Ricardo C.P."/>
            <person name="Goncalves S."/>
        </authorList>
    </citation>
    <scope>NUCLEOTIDE SEQUENCE [LARGE SCALE GENOMIC DNA]</scope>
    <source>
        <strain evidence="2">cv. HL8</strain>
    </source>
</reference>
<keyword evidence="2" id="KW-1185">Reference proteome</keyword>
<name>A0AAW0KDC4_QUESU</name>
<dbReference type="GO" id="GO:0005737">
    <property type="term" value="C:cytoplasm"/>
    <property type="evidence" value="ECO:0007669"/>
    <property type="project" value="TreeGrafter"/>
</dbReference>
<comment type="caution">
    <text evidence="1">The sequence shown here is derived from an EMBL/GenBank/DDBJ whole genome shotgun (WGS) entry which is preliminary data.</text>
</comment>
<sequence>MGLVMSKGHNSIPIYSGYPTNIVGLILKGHGHMAVVIKSNEDAKTPANSSISNPSMLTINTHASSCSMPVDHRDYFSARTANYKRREQGDGNVLHENVESHPGNSDEEIIGIITMKDVMEELLQEDIWDENGGYIVIHNR</sequence>
<evidence type="ECO:0000313" key="2">
    <source>
        <dbReference type="Proteomes" id="UP000237347"/>
    </source>
</evidence>
<protein>
    <submittedName>
        <fullName evidence="1">Duf21 domain-containing protein</fullName>
    </submittedName>
</protein>
<dbReference type="GO" id="GO:0030026">
    <property type="term" value="P:intracellular manganese ion homeostasis"/>
    <property type="evidence" value="ECO:0007669"/>
    <property type="project" value="TreeGrafter"/>
</dbReference>
<evidence type="ECO:0000313" key="1">
    <source>
        <dbReference type="EMBL" id="KAK7837378.1"/>
    </source>
</evidence>
<dbReference type="Proteomes" id="UP000237347">
    <property type="component" value="Unassembled WGS sequence"/>
</dbReference>
<dbReference type="PANTHER" id="PTHR12064">
    <property type="entry name" value="METAL TRANSPORTER CNNM"/>
    <property type="match status" value="1"/>
</dbReference>
<organism evidence="1 2">
    <name type="scientific">Quercus suber</name>
    <name type="common">Cork oak</name>
    <dbReference type="NCBI Taxonomy" id="58331"/>
    <lineage>
        <taxon>Eukaryota</taxon>
        <taxon>Viridiplantae</taxon>
        <taxon>Streptophyta</taxon>
        <taxon>Embryophyta</taxon>
        <taxon>Tracheophyta</taxon>
        <taxon>Spermatophyta</taxon>
        <taxon>Magnoliopsida</taxon>
        <taxon>eudicotyledons</taxon>
        <taxon>Gunneridae</taxon>
        <taxon>Pentapetalae</taxon>
        <taxon>rosids</taxon>
        <taxon>fabids</taxon>
        <taxon>Fagales</taxon>
        <taxon>Fagaceae</taxon>
        <taxon>Quercus</taxon>
    </lineage>
</organism>
<dbReference type="InterPro" id="IPR046342">
    <property type="entry name" value="CBS_dom_sf"/>
</dbReference>
<dbReference type="EMBL" id="PKMF04000330">
    <property type="protein sequence ID" value="KAK7837378.1"/>
    <property type="molecule type" value="Genomic_DNA"/>
</dbReference>